<keyword evidence="5" id="KW-0547">Nucleotide-binding</keyword>
<evidence type="ECO:0000256" key="9">
    <source>
        <dbReference type="ARBA" id="ARBA00022833"/>
    </source>
</evidence>
<dbReference type="InterPro" id="IPR041552">
    <property type="entry name" value="UvrA_DNA-bd"/>
</dbReference>
<evidence type="ECO:0000256" key="10">
    <source>
        <dbReference type="ARBA" id="ARBA00022840"/>
    </source>
</evidence>
<evidence type="ECO:0000256" key="5">
    <source>
        <dbReference type="ARBA" id="ARBA00022741"/>
    </source>
</evidence>
<evidence type="ECO:0000259" key="18">
    <source>
        <dbReference type="PROSITE" id="PS50893"/>
    </source>
</evidence>
<dbReference type="PROSITE" id="PS50893">
    <property type="entry name" value="ABC_TRANSPORTER_2"/>
    <property type="match status" value="1"/>
</dbReference>
<keyword evidence="2" id="KW-0963">Cytoplasm</keyword>
<evidence type="ECO:0000256" key="3">
    <source>
        <dbReference type="ARBA" id="ARBA00022723"/>
    </source>
</evidence>
<dbReference type="InterPro" id="IPR004602">
    <property type="entry name" value="UvrA"/>
</dbReference>
<evidence type="ECO:0000256" key="15">
    <source>
        <dbReference type="ARBA" id="ARBA00039316"/>
    </source>
</evidence>
<dbReference type="EMBL" id="JBHSYQ010000003">
    <property type="protein sequence ID" value="MFC6996881.1"/>
    <property type="molecule type" value="Genomic_DNA"/>
</dbReference>
<dbReference type="PANTHER" id="PTHR43152">
    <property type="entry name" value="UVRABC SYSTEM PROTEIN A"/>
    <property type="match status" value="1"/>
</dbReference>
<keyword evidence="9" id="KW-0862">Zinc</keyword>
<dbReference type="NCBIfam" id="TIGR00630">
    <property type="entry name" value="uvra"/>
    <property type="match status" value="1"/>
</dbReference>
<keyword evidence="19" id="KW-0378">Hydrolase</keyword>
<name>A0ABW2DKS7_9BACT</name>
<keyword evidence="11" id="KW-0267">Excision nuclease</keyword>
<dbReference type="Gene3D" id="3.40.50.300">
    <property type="entry name" value="P-loop containing nucleotide triphosphate hydrolases"/>
    <property type="match status" value="2"/>
</dbReference>
<dbReference type="Pfam" id="PF17760">
    <property type="entry name" value="UvrA_inter"/>
    <property type="match status" value="1"/>
</dbReference>
<keyword evidence="6" id="KW-0227">DNA damage</keyword>
<sequence length="1005" mass="111979">MSVKDTDATPVANNNLTADVPFIEVYGAREHNLKNISIKIPRNELVVFTGISGSGKSSLAFDTIYAEGQRRYMETFSAYARSFLGGLERPEVDKIEGLSPVISIEQKTTSRNPRSTVGTITEIYDFLRLLYARTAEAFSYVTGEKMMKQSDDQIVSHILEHFSGKRTMILAPVVKGRKGHYRELFEQIRKMGFIRARIDGELVELTPKMQVDRYKIHDIEIVIDKLVPSIEDRYRLSTSIQNALQHGKGTALALDVDTNITQFYSRHLMDPATGIAYDDPAPNTFSFNSPYGACPVCNGLGEIEELTEESIVPDRSVSISRGGIAPLGEYRDIWIFSQITALLKRHKTSLTAPISDIPQEAWNQLLYGFEEEDPKGKREPFIFEGVMSFLKKQLESDSENVRNWIQEYTTQSTCPECEGYRLKKESLHFKLDNKHIGQLAEMDIAELAGWMANLEERLSERQNLIARELLKEIRKRIGFLVDVGLEYLHLHRSVRTLSGGESQRIRLATQIGTQLVGVLYIMDEPSIGLHQRDNEKLIKALQDLRDLGNSVVVVEHDKDMILNADYVVDIGPGAGVHGGQVVTAGTPKEMMESGTTTADFLSNRRGIPVRKQKRPGNGKSLILRGATGHNLKNVTLELPLGKLLCVTGVSGSGKSSLIHDTLYPILNKHFFNAKREPLPFKAIEGLEHIDKVIEVDQSPIGRTPRSNPATYTGVFTEIRALFASMPEAKIRGYAAGRFSFNVKGGRCETCEGAGIRTIEMNFMPDVYVPCETCKGKRYNRETLEVRFKGKSITDVLDMTVEHAVEFFEYQPRILRKIKTLNDVGLGYITLGQQATTLSGGEAQRVKLATELSKKDTGRTLYIMDEPTTGLHFQDIEHLNDVLNRLVDKGNSVLVIEHNMDLIKIADHIIDIGPEGGAGGGTIVAQGTPEEVAESTIGYTARFLKEELSTSHYVDAPAPAVEEPAEEEEAPEVAPKKRGRKKKEDTPAADSAPKEKKQAGRKKKAE</sequence>
<evidence type="ECO:0000256" key="2">
    <source>
        <dbReference type="ARBA" id="ARBA00022490"/>
    </source>
</evidence>
<dbReference type="InterPro" id="IPR013815">
    <property type="entry name" value="ATP_grasp_subdomain_1"/>
</dbReference>
<accession>A0ABW2DKS7</accession>
<keyword evidence="8" id="KW-0863">Zinc-finger</keyword>
<evidence type="ECO:0000256" key="17">
    <source>
        <dbReference type="SAM" id="MobiDB-lite"/>
    </source>
</evidence>
<evidence type="ECO:0000313" key="19">
    <source>
        <dbReference type="EMBL" id="MFC6996881.1"/>
    </source>
</evidence>
<dbReference type="PANTHER" id="PTHR43152:SF3">
    <property type="entry name" value="UVRABC SYSTEM PROTEIN A"/>
    <property type="match status" value="1"/>
</dbReference>
<dbReference type="InterPro" id="IPR027417">
    <property type="entry name" value="P-loop_NTPase"/>
</dbReference>
<evidence type="ECO:0000256" key="11">
    <source>
        <dbReference type="ARBA" id="ARBA00022881"/>
    </source>
</evidence>
<feature type="region of interest" description="Disordered" evidence="17">
    <location>
        <begin position="954"/>
        <end position="1005"/>
    </location>
</feature>
<protein>
    <recommendedName>
        <fullName evidence="15">UvrABC system protein A</fullName>
    </recommendedName>
    <alternativeName>
        <fullName evidence="16">Excinuclease ABC subunit A</fullName>
    </alternativeName>
</protein>
<keyword evidence="20" id="KW-1185">Reference proteome</keyword>
<evidence type="ECO:0000313" key="20">
    <source>
        <dbReference type="Proteomes" id="UP001596405"/>
    </source>
</evidence>
<dbReference type="InterPro" id="IPR041102">
    <property type="entry name" value="UvrA_inter"/>
</dbReference>
<dbReference type="InterPro" id="IPR017871">
    <property type="entry name" value="ABC_transporter-like_CS"/>
</dbReference>
<dbReference type="SUPFAM" id="SSF52540">
    <property type="entry name" value="P-loop containing nucleoside triphosphate hydrolases"/>
    <property type="match status" value="2"/>
</dbReference>
<dbReference type="Proteomes" id="UP001596405">
    <property type="component" value="Unassembled WGS sequence"/>
</dbReference>
<evidence type="ECO:0000256" key="1">
    <source>
        <dbReference type="ARBA" id="ARBA00004496"/>
    </source>
</evidence>
<evidence type="ECO:0000256" key="8">
    <source>
        <dbReference type="ARBA" id="ARBA00022771"/>
    </source>
</evidence>
<keyword evidence="12" id="KW-0238">DNA-binding</keyword>
<organism evidence="19 20">
    <name type="scientific">Rufibacter roseus</name>
    <dbReference type="NCBI Taxonomy" id="1567108"/>
    <lineage>
        <taxon>Bacteria</taxon>
        <taxon>Pseudomonadati</taxon>
        <taxon>Bacteroidota</taxon>
        <taxon>Cytophagia</taxon>
        <taxon>Cytophagales</taxon>
        <taxon>Hymenobacteraceae</taxon>
        <taxon>Rufibacter</taxon>
    </lineage>
</organism>
<comment type="caution">
    <text evidence="19">The sequence shown here is derived from an EMBL/GenBank/DDBJ whole genome shotgun (WGS) entry which is preliminary data.</text>
</comment>
<feature type="compositionally biased region" description="Basic and acidic residues" evidence="17">
    <location>
        <begin position="981"/>
        <end position="997"/>
    </location>
</feature>
<keyword evidence="7" id="KW-0228">DNA excision</keyword>
<feature type="domain" description="ABC transporter" evidence="18">
    <location>
        <begin position="616"/>
        <end position="944"/>
    </location>
</feature>
<keyword evidence="13" id="KW-0234">DNA repair</keyword>
<evidence type="ECO:0000256" key="6">
    <source>
        <dbReference type="ARBA" id="ARBA00022763"/>
    </source>
</evidence>
<dbReference type="Pfam" id="PF17755">
    <property type="entry name" value="UvrA_DNA-bind"/>
    <property type="match status" value="1"/>
</dbReference>
<comment type="similarity">
    <text evidence="14">Belongs to the ABC transporter superfamily. UvrA family.</text>
</comment>
<dbReference type="Gene3D" id="1.20.1580.10">
    <property type="entry name" value="ABC transporter ATPase like domain"/>
    <property type="match status" value="2"/>
</dbReference>
<keyword evidence="3" id="KW-0479">Metal-binding</keyword>
<dbReference type="GO" id="GO:0016787">
    <property type="term" value="F:hydrolase activity"/>
    <property type="evidence" value="ECO:0007669"/>
    <property type="project" value="UniProtKB-KW"/>
</dbReference>
<gene>
    <name evidence="19" type="primary">uvrA</name>
    <name evidence="19" type="ORF">ACFQHR_04555</name>
</gene>
<proteinExistence type="inferred from homology"/>
<dbReference type="NCBIfam" id="NF001503">
    <property type="entry name" value="PRK00349.1"/>
    <property type="match status" value="1"/>
</dbReference>
<evidence type="ECO:0000256" key="12">
    <source>
        <dbReference type="ARBA" id="ARBA00023125"/>
    </source>
</evidence>
<evidence type="ECO:0000256" key="16">
    <source>
        <dbReference type="ARBA" id="ARBA00042156"/>
    </source>
</evidence>
<keyword evidence="4" id="KW-0677">Repeat</keyword>
<evidence type="ECO:0000256" key="4">
    <source>
        <dbReference type="ARBA" id="ARBA00022737"/>
    </source>
</evidence>
<evidence type="ECO:0000256" key="7">
    <source>
        <dbReference type="ARBA" id="ARBA00022769"/>
    </source>
</evidence>
<dbReference type="Gene3D" id="1.10.8.280">
    <property type="entry name" value="ABC transporter ATPase domain-like"/>
    <property type="match status" value="1"/>
</dbReference>
<dbReference type="PROSITE" id="PS00211">
    <property type="entry name" value="ABC_TRANSPORTER_1"/>
    <property type="match status" value="2"/>
</dbReference>
<dbReference type="InterPro" id="IPR003439">
    <property type="entry name" value="ABC_transporter-like_ATP-bd"/>
</dbReference>
<evidence type="ECO:0000256" key="13">
    <source>
        <dbReference type="ARBA" id="ARBA00023204"/>
    </source>
</evidence>
<dbReference type="Gene3D" id="3.30.1490.20">
    <property type="entry name" value="ATP-grasp fold, A domain"/>
    <property type="match status" value="1"/>
</dbReference>
<reference evidence="20" key="1">
    <citation type="journal article" date="2019" name="Int. J. Syst. Evol. Microbiol.">
        <title>The Global Catalogue of Microorganisms (GCM) 10K type strain sequencing project: providing services to taxonomists for standard genome sequencing and annotation.</title>
        <authorList>
            <consortium name="The Broad Institute Genomics Platform"/>
            <consortium name="The Broad Institute Genome Sequencing Center for Infectious Disease"/>
            <person name="Wu L."/>
            <person name="Ma J."/>
        </authorList>
    </citation>
    <scope>NUCLEOTIDE SEQUENCE [LARGE SCALE GENOMIC DNA]</scope>
    <source>
        <strain evidence="20">CGMCC 4.7393</strain>
    </source>
</reference>
<evidence type="ECO:0000256" key="14">
    <source>
        <dbReference type="ARBA" id="ARBA00038000"/>
    </source>
</evidence>
<comment type="subcellular location">
    <subcellularLocation>
        <location evidence="1">Cytoplasm</location>
    </subcellularLocation>
</comment>
<keyword evidence="10" id="KW-0067">ATP-binding</keyword>
<dbReference type="RefSeq" id="WP_082883093.1">
    <property type="nucleotide sequence ID" value="NZ_JBHSYQ010000003.1"/>
</dbReference>
<dbReference type="CDD" id="cd03271">
    <property type="entry name" value="ABC_UvrA_II"/>
    <property type="match status" value="1"/>
</dbReference>